<feature type="region of interest" description="Disordered" evidence="3">
    <location>
        <begin position="111"/>
        <end position="147"/>
    </location>
</feature>
<feature type="domain" description="Aerobactin siderophore biosynthesis IucA/IucC-like C-terminal" evidence="5">
    <location>
        <begin position="404"/>
        <end position="563"/>
    </location>
</feature>
<feature type="compositionally biased region" description="Polar residues" evidence="3">
    <location>
        <begin position="128"/>
        <end position="147"/>
    </location>
</feature>
<dbReference type="GO" id="GO:0016881">
    <property type="term" value="F:acid-amino acid ligase activity"/>
    <property type="evidence" value="ECO:0007669"/>
    <property type="project" value="UniProtKB-ARBA"/>
</dbReference>
<name>A0A8J4EQ78_9ACTN</name>
<dbReference type="EMBL" id="BOPO01000096">
    <property type="protein sequence ID" value="GIL29514.1"/>
    <property type="molecule type" value="Genomic_DNA"/>
</dbReference>
<dbReference type="PANTHER" id="PTHR34384:SF5">
    <property type="entry name" value="L-2,3-DIAMINOPROPANOATE--CITRATE LIGASE"/>
    <property type="match status" value="1"/>
</dbReference>
<dbReference type="InterPro" id="IPR022770">
    <property type="entry name" value="IucA/IucC-like_C"/>
</dbReference>
<sequence>MTTLDTAAVPVDAAVSAGEQAAIEALLRCFVLDHAVPVPERGPLRLWLPDGGTVTAEVRYRSVTGLHGFGAVSTVDGEIGSATALAALLTGGDTDLVARVADSAGRIGRYLRERAAEPSPTADDASLASGTPRENGTSTERGASTVSGAPVDGFLAAEQDLLLGHLLHPAAKSRDGIGPDEDARYAPELRGRFPLHWFAVDPELVRTGSVDHPALSVPLPELLGAPAGQHRPVLPAHPWQAADLLRRKGFRELVEGGRIEPLGPAGPDWYPTSSLRTVYRPGHPVMLKLSLGLRITNSRRENTPTELVRGLEVQRLLAAGIAAPVAAAYPRFRIVADPAYASVQHPDGTPTQLDVSVREAPPGLSAARVLAGLVAPQPGVRDATVVRLVRRLAAGGRPEAVAAEWVRRYVDRVLAPMVLLYATTGIGLEAHQQNTLVLLDADGWPDTGWYRDNQGYYLATSALPAVLATTGAAESTLAVTEDSIVDDRLTYYLLFNQALAPVSALGAAGVADERDLLGALRDGLRAIVARGHDTSSGLVHRWLTADRLPRKANLATRLAGIDEVLAPVDRQSVYLTVPNPLREAR</sequence>
<reference evidence="7" key="1">
    <citation type="journal article" date="2021" name="Int. J. Syst. Evol. Microbiol.">
        <title>Actinocatenispora comari sp. nov., an endophytic actinomycete isolated from aerial parts of Comarum salesowianum.</title>
        <authorList>
            <person name="Oyunbileg N."/>
            <person name="Iizaka Y."/>
            <person name="Hamada M."/>
            <person name="Davaapurev B.O."/>
            <person name="Fukumoto A."/>
            <person name="Tsetseg B."/>
            <person name="Kato F."/>
            <person name="Tamura T."/>
            <person name="Batkhuu J."/>
            <person name="Anzai Y."/>
        </authorList>
    </citation>
    <scope>NUCLEOTIDE SEQUENCE [LARGE SCALE GENOMIC DNA]</scope>
    <source>
        <strain evidence="7">NUM-2625</strain>
    </source>
</reference>
<dbReference type="Pfam" id="PF06276">
    <property type="entry name" value="FhuF"/>
    <property type="match status" value="1"/>
</dbReference>
<organism evidence="6 7">
    <name type="scientific">Actinocatenispora comari</name>
    <dbReference type="NCBI Taxonomy" id="2807577"/>
    <lineage>
        <taxon>Bacteria</taxon>
        <taxon>Bacillati</taxon>
        <taxon>Actinomycetota</taxon>
        <taxon>Actinomycetes</taxon>
        <taxon>Micromonosporales</taxon>
        <taxon>Micromonosporaceae</taxon>
        <taxon>Actinocatenispora</taxon>
    </lineage>
</organism>
<dbReference type="Gene3D" id="1.10.510.40">
    <property type="match status" value="1"/>
</dbReference>
<comment type="caution">
    <text evidence="6">The sequence shown here is derived from an EMBL/GenBank/DDBJ whole genome shotgun (WGS) entry which is preliminary data.</text>
</comment>
<proteinExistence type="inferred from homology"/>
<evidence type="ECO:0000313" key="6">
    <source>
        <dbReference type="EMBL" id="GIL29514.1"/>
    </source>
</evidence>
<comment type="pathway">
    <text evidence="1">Siderophore biosynthesis.</text>
</comment>
<dbReference type="RefSeq" id="WP_207127191.1">
    <property type="nucleotide sequence ID" value="NZ_BOPO01000096.1"/>
</dbReference>
<protein>
    <recommendedName>
        <fullName evidence="8">Siderophore synthetase component</fullName>
    </recommendedName>
</protein>
<evidence type="ECO:0000256" key="1">
    <source>
        <dbReference type="ARBA" id="ARBA00004924"/>
    </source>
</evidence>
<feature type="domain" description="Aerobactin siderophore biosynthesis IucA/IucC N-terminal" evidence="4">
    <location>
        <begin position="154"/>
        <end position="374"/>
    </location>
</feature>
<comment type="similarity">
    <text evidence="2">Belongs to the IucA/IucC family.</text>
</comment>
<evidence type="ECO:0000256" key="2">
    <source>
        <dbReference type="ARBA" id="ARBA00007832"/>
    </source>
</evidence>
<accession>A0A8J4EQ78</accession>
<evidence type="ECO:0008006" key="8">
    <source>
        <dbReference type="Google" id="ProtNLM"/>
    </source>
</evidence>
<dbReference type="InterPro" id="IPR007310">
    <property type="entry name" value="Aerobactin_biosyn_IucA/IucC_N"/>
</dbReference>
<dbReference type="Pfam" id="PF04183">
    <property type="entry name" value="IucA_IucC"/>
    <property type="match status" value="1"/>
</dbReference>
<gene>
    <name evidence="6" type="ORF">NUM_47680</name>
</gene>
<evidence type="ECO:0000259" key="4">
    <source>
        <dbReference type="Pfam" id="PF04183"/>
    </source>
</evidence>
<dbReference type="PANTHER" id="PTHR34384">
    <property type="entry name" value="L-2,3-DIAMINOPROPANOATE--CITRATE LIGASE"/>
    <property type="match status" value="1"/>
</dbReference>
<keyword evidence="7" id="KW-1185">Reference proteome</keyword>
<dbReference type="AlphaFoldDB" id="A0A8J4EQ78"/>
<evidence type="ECO:0000256" key="3">
    <source>
        <dbReference type="SAM" id="MobiDB-lite"/>
    </source>
</evidence>
<dbReference type="InterPro" id="IPR037455">
    <property type="entry name" value="LucA/IucC-like"/>
</dbReference>
<dbReference type="GO" id="GO:0019290">
    <property type="term" value="P:siderophore biosynthetic process"/>
    <property type="evidence" value="ECO:0007669"/>
    <property type="project" value="InterPro"/>
</dbReference>
<evidence type="ECO:0000259" key="5">
    <source>
        <dbReference type="Pfam" id="PF06276"/>
    </source>
</evidence>
<evidence type="ECO:0000313" key="7">
    <source>
        <dbReference type="Proteomes" id="UP000614996"/>
    </source>
</evidence>
<dbReference type="Proteomes" id="UP000614996">
    <property type="component" value="Unassembled WGS sequence"/>
</dbReference>